<reference evidence="4 5" key="1">
    <citation type="submission" date="2016-10" db="EMBL/GenBank/DDBJ databases">
        <authorList>
            <person name="de Groot N.N."/>
        </authorList>
    </citation>
    <scope>NUCLEOTIDE SEQUENCE [LARGE SCALE GENOMIC DNA]</scope>
    <source>
        <strain evidence="4 5">DSM 1736</strain>
    </source>
</reference>
<dbReference type="NCBIfam" id="TIGR00075">
    <property type="entry name" value="hypD"/>
    <property type="match status" value="1"/>
</dbReference>
<dbReference type="Proteomes" id="UP000214880">
    <property type="component" value="Unassembled WGS sequence"/>
</dbReference>
<evidence type="ECO:0000256" key="1">
    <source>
        <dbReference type="ARBA" id="ARBA00007888"/>
    </source>
</evidence>
<dbReference type="OrthoDB" id="9770424at2"/>
<accession>A0A1G9QEB3</accession>
<dbReference type="Gene3D" id="6.10.20.100">
    <property type="match status" value="1"/>
</dbReference>
<dbReference type="GO" id="GO:0005506">
    <property type="term" value="F:iron ion binding"/>
    <property type="evidence" value="ECO:0007669"/>
    <property type="project" value="TreeGrafter"/>
</dbReference>
<comment type="similarity">
    <text evidence="1">Belongs to the HypD family.</text>
</comment>
<dbReference type="InterPro" id="IPR002780">
    <property type="entry name" value="Hyd_form_HypD"/>
</dbReference>
<dbReference type="GO" id="GO:0070025">
    <property type="term" value="F:carbon monoxide binding"/>
    <property type="evidence" value="ECO:0007669"/>
    <property type="project" value="TreeGrafter"/>
</dbReference>
<dbReference type="InterPro" id="IPR042244">
    <property type="entry name" value="HypD_2_sf"/>
</dbReference>
<organism evidence="4 5">
    <name type="scientific">Dendrosporobacter quercicolus</name>
    <dbReference type="NCBI Taxonomy" id="146817"/>
    <lineage>
        <taxon>Bacteria</taxon>
        <taxon>Bacillati</taxon>
        <taxon>Bacillota</taxon>
        <taxon>Negativicutes</taxon>
        <taxon>Selenomonadales</taxon>
        <taxon>Sporomusaceae</taxon>
        <taxon>Dendrosporobacter</taxon>
    </lineage>
</organism>
<dbReference type="PIRSF" id="PIRSF005622">
    <property type="entry name" value="Hydrgn_mat_hypD"/>
    <property type="match status" value="1"/>
</dbReference>
<evidence type="ECO:0000313" key="4">
    <source>
        <dbReference type="EMBL" id="SDM09316.1"/>
    </source>
</evidence>
<gene>
    <name evidence="4" type="ORF">SAMN04488502_102143</name>
</gene>
<dbReference type="GO" id="GO:0051604">
    <property type="term" value="P:protein maturation"/>
    <property type="evidence" value="ECO:0007669"/>
    <property type="project" value="TreeGrafter"/>
</dbReference>
<dbReference type="EMBL" id="FNHB01000002">
    <property type="protein sequence ID" value="SDM09316.1"/>
    <property type="molecule type" value="Genomic_DNA"/>
</dbReference>
<evidence type="ECO:0000313" key="5">
    <source>
        <dbReference type="Proteomes" id="UP000214880"/>
    </source>
</evidence>
<protein>
    <submittedName>
        <fullName evidence="4">Hydrogenase expression/formation protein HypD</fullName>
    </submittedName>
</protein>
<dbReference type="Gene3D" id="3.40.50.11740">
    <property type="entry name" value="HypD, alpha/beta domain 2"/>
    <property type="match status" value="2"/>
</dbReference>
<dbReference type="GO" id="GO:0051539">
    <property type="term" value="F:4 iron, 4 sulfur cluster binding"/>
    <property type="evidence" value="ECO:0007669"/>
    <property type="project" value="TreeGrafter"/>
</dbReference>
<dbReference type="PANTHER" id="PTHR30149">
    <property type="entry name" value="HYDROGENASE PROTEIN ASSEMBLY PROTEIN HYPD"/>
    <property type="match status" value="1"/>
</dbReference>
<keyword evidence="3" id="KW-0408">Iron</keyword>
<evidence type="ECO:0000256" key="2">
    <source>
        <dbReference type="ARBA" id="ARBA00022723"/>
    </source>
</evidence>
<keyword evidence="2" id="KW-0479">Metal-binding</keyword>
<name>A0A1G9QEB3_9FIRM</name>
<dbReference type="STRING" id="146817.SAMN04488502_102143"/>
<dbReference type="InterPro" id="IPR042243">
    <property type="entry name" value="HypD_1"/>
</dbReference>
<keyword evidence="5" id="KW-1185">Reference proteome</keyword>
<dbReference type="AlphaFoldDB" id="A0A1G9QEB3"/>
<dbReference type="Pfam" id="PF01924">
    <property type="entry name" value="HypD"/>
    <property type="match status" value="1"/>
</dbReference>
<proteinExistence type="inferred from homology"/>
<dbReference type="RefSeq" id="WP_092070349.1">
    <property type="nucleotide sequence ID" value="NZ_FNHB01000002.1"/>
</dbReference>
<evidence type="ECO:0000256" key="3">
    <source>
        <dbReference type="ARBA" id="ARBA00023004"/>
    </source>
</evidence>
<sequence>MRFVDEFRSPALAALLSARLQRLAGQPLTVMEFCGTHTMAIARYGLRTVLPPRFRLISGPGCPVCVTPPGYIDAAADLSRNKAVIVATFGDMLRIPGTEGSLLQARSAGRDIRIVYSPLDAVRLAQDNPCKHIVFLGVGFEATAPVIGLTILEAARLGLNNYSVFSALKLVTPVLHLLTAGRKLQGLLCPGHIAVVTGLAPFRLAAEQANLPAVVAGFELLDILQAFIILDRLAEQGRPELINQYPRVVRAEGNAAARAVLRRVFYPEASWWRGLGRIAQAGLAIRKEYCRYDAGKIFGLPAITDTETAGCYCSDILTGRKTPPECVLFKTKCTPEQPQGACMVSGEGACSAYYRYG</sequence>
<dbReference type="PANTHER" id="PTHR30149:SF0">
    <property type="entry name" value="HYDROGENASE MATURATION FACTOR HYPD"/>
    <property type="match status" value="1"/>
</dbReference>